<gene>
    <name evidence="13" type="ORF">RHABOEDO_000938</name>
</gene>
<dbReference type="Proteomes" id="UP000826014">
    <property type="component" value="Chromosome"/>
</dbReference>
<evidence type="ECO:0000313" key="14">
    <source>
        <dbReference type="Proteomes" id="UP000826014"/>
    </source>
</evidence>
<evidence type="ECO:0000256" key="9">
    <source>
        <dbReference type="ARBA" id="ARBA00052761"/>
    </source>
</evidence>
<evidence type="ECO:0000313" key="13">
    <source>
        <dbReference type="EMBL" id="QYF48729.1"/>
    </source>
</evidence>
<organism evidence="13 14">
    <name type="scientific">Candidatus Rhabdochlamydia oedothoracis</name>
    <dbReference type="NCBI Taxonomy" id="2720720"/>
    <lineage>
        <taxon>Bacteria</taxon>
        <taxon>Pseudomonadati</taxon>
        <taxon>Chlamydiota</taxon>
        <taxon>Chlamydiia</taxon>
        <taxon>Parachlamydiales</taxon>
        <taxon>Candidatus Rhabdochlamydiaceae</taxon>
        <taxon>Candidatus Rhabdochlamydia</taxon>
    </lineage>
</organism>
<sequence length="366" mass="40346">MASEIKIPNMGESVSEATISNILKSSGSFVKQDEEILELETDKVNQVLYAPESGELTLQVKKGDIVKIGQVIGTINPPTVEQTLKSSDKKPPKPIEPAFPPPSNGKAKFTTSDFVSSLQQSTVSPQPTPIVEKEANTSRKQMSSLRKIIAQRLVEVKNTTAMLTTFNEVDMSSVIAIRQKEQESFQKKYGIKLGFMSFFIKACVAALKEIPEINAYIDKEDIVFVQSYDICVAVSTDRGLMVPVIRSCEQHNFGEIEMQLSAFAQKARDGSISVDDLKGGSFTITNGGVFGSLLSTPILNPPQSAILGMHSIVKRPVVIDDEIVIRPMMYLALSYDHRLIDGKQAVLFLKHIKQTLEEPSRLLLDL</sequence>
<name>A0ABX8V672_9BACT</name>
<comment type="pathway">
    <text evidence="3">Amino-acid degradation; L-lysine degradation via saccharopine pathway; glutaryl-CoA from L-lysine: step 6/6.</text>
</comment>
<dbReference type="NCBIfam" id="TIGR01347">
    <property type="entry name" value="sucB"/>
    <property type="match status" value="1"/>
</dbReference>
<protein>
    <recommendedName>
        <fullName evidence="10">Dihydrolipoyllysine-residue succinyltransferase</fullName>
        <ecNumber evidence="10">2.3.1.61</ecNumber>
    </recommendedName>
</protein>
<dbReference type="PANTHER" id="PTHR43416:SF5">
    <property type="entry name" value="DIHYDROLIPOYLLYSINE-RESIDUE SUCCINYLTRANSFERASE COMPONENT OF 2-OXOGLUTARATE DEHYDROGENASE COMPLEX, MITOCHONDRIAL"/>
    <property type="match status" value="1"/>
</dbReference>
<dbReference type="Gene3D" id="3.30.559.10">
    <property type="entry name" value="Chloramphenicol acetyltransferase-like domain"/>
    <property type="match status" value="1"/>
</dbReference>
<keyword evidence="7" id="KW-0450">Lipoyl</keyword>
<dbReference type="PROSITE" id="PS00189">
    <property type="entry name" value="LIPOYL"/>
    <property type="match status" value="1"/>
</dbReference>
<feature type="region of interest" description="Disordered" evidence="11">
    <location>
        <begin position="118"/>
        <end position="137"/>
    </location>
</feature>
<evidence type="ECO:0000256" key="7">
    <source>
        <dbReference type="ARBA" id="ARBA00022823"/>
    </source>
</evidence>
<comment type="function">
    <text evidence="2">E2 component of the 2-oxoglutarate dehydrogenase (OGDH) complex which catalyzes the second step in the conversion of 2-oxoglutarate to succinyl-CoA and CO(2).</text>
</comment>
<dbReference type="SUPFAM" id="SSF51230">
    <property type="entry name" value="Single hybrid motif"/>
    <property type="match status" value="1"/>
</dbReference>
<evidence type="ECO:0000256" key="5">
    <source>
        <dbReference type="ARBA" id="ARBA00022532"/>
    </source>
</evidence>
<keyword evidence="14" id="KW-1185">Reference proteome</keyword>
<dbReference type="InterPro" id="IPR001078">
    <property type="entry name" value="2-oxoacid_DH_actylTfrase"/>
</dbReference>
<proteinExistence type="inferred from homology"/>
<feature type="region of interest" description="Disordered" evidence="11">
    <location>
        <begin position="79"/>
        <end position="106"/>
    </location>
</feature>
<dbReference type="CDD" id="cd06849">
    <property type="entry name" value="lipoyl_domain"/>
    <property type="match status" value="1"/>
</dbReference>
<dbReference type="Pfam" id="PF00198">
    <property type="entry name" value="2-oxoacid_dh"/>
    <property type="match status" value="1"/>
</dbReference>
<evidence type="ECO:0000256" key="11">
    <source>
        <dbReference type="SAM" id="MobiDB-lite"/>
    </source>
</evidence>
<accession>A0ABX8V672</accession>
<dbReference type="InterPro" id="IPR003016">
    <property type="entry name" value="2-oxoA_DH_lipoyl-BS"/>
</dbReference>
<evidence type="ECO:0000256" key="2">
    <source>
        <dbReference type="ARBA" id="ARBA00004052"/>
    </source>
</evidence>
<evidence type="ECO:0000256" key="4">
    <source>
        <dbReference type="ARBA" id="ARBA00007317"/>
    </source>
</evidence>
<feature type="compositionally biased region" description="Pro residues" evidence="11">
    <location>
        <begin position="94"/>
        <end position="103"/>
    </location>
</feature>
<feature type="domain" description="Lipoyl-binding" evidence="12">
    <location>
        <begin position="2"/>
        <end position="76"/>
    </location>
</feature>
<evidence type="ECO:0000259" key="12">
    <source>
        <dbReference type="PROSITE" id="PS50968"/>
    </source>
</evidence>
<comment type="similarity">
    <text evidence="4">Belongs to the 2-oxoacid dehydrogenase family.</text>
</comment>
<reference evidence="13 14" key="1">
    <citation type="journal article" date="2022" name="bioRxiv">
        <title>Ecology and evolution of chlamydial symbionts of arthropods.</title>
        <authorList>
            <person name="Halter T."/>
            <person name="Koestlbacher S."/>
            <person name="Collingro A."/>
            <person name="Sixt B.S."/>
            <person name="Toenshoff E.R."/>
            <person name="Hendrickx F."/>
            <person name="Kostanjsek R."/>
            <person name="Horn M."/>
        </authorList>
    </citation>
    <scope>NUCLEOTIDE SEQUENCE [LARGE SCALE GENOMIC DNA]</scope>
    <source>
        <strain evidence="13">W744xW776</strain>
    </source>
</reference>
<keyword evidence="6 13" id="KW-0808">Transferase</keyword>
<dbReference type="InterPro" id="IPR011053">
    <property type="entry name" value="Single_hybrid_motif"/>
</dbReference>
<dbReference type="EC" id="2.3.1.61" evidence="10"/>
<dbReference type="GO" id="GO:0004149">
    <property type="term" value="F:dihydrolipoyllysine-residue succinyltransferase activity"/>
    <property type="evidence" value="ECO:0007669"/>
    <property type="project" value="UniProtKB-EC"/>
</dbReference>
<dbReference type="Gene3D" id="2.40.50.100">
    <property type="match status" value="1"/>
</dbReference>
<evidence type="ECO:0000256" key="1">
    <source>
        <dbReference type="ARBA" id="ARBA00001938"/>
    </source>
</evidence>
<evidence type="ECO:0000256" key="6">
    <source>
        <dbReference type="ARBA" id="ARBA00022679"/>
    </source>
</evidence>
<evidence type="ECO:0000256" key="8">
    <source>
        <dbReference type="ARBA" id="ARBA00023315"/>
    </source>
</evidence>
<dbReference type="RefSeq" id="WP_215217431.1">
    <property type="nucleotide sequence ID" value="NZ_CP075587.1"/>
</dbReference>
<comment type="catalytic activity">
    <reaction evidence="9">
        <text>N(6)-[(R)-dihydrolipoyl]-L-lysyl-[protein] + succinyl-CoA = N(6)-[(R)-S(8)-succinyldihydrolipoyl]-L-lysyl-[protein] + CoA</text>
        <dbReference type="Rhea" id="RHEA:15213"/>
        <dbReference type="Rhea" id="RHEA-COMP:10475"/>
        <dbReference type="Rhea" id="RHEA-COMP:20092"/>
        <dbReference type="ChEBI" id="CHEBI:57287"/>
        <dbReference type="ChEBI" id="CHEBI:57292"/>
        <dbReference type="ChEBI" id="CHEBI:83100"/>
        <dbReference type="ChEBI" id="CHEBI:83120"/>
        <dbReference type="EC" id="2.3.1.61"/>
    </reaction>
</comment>
<dbReference type="SUPFAM" id="SSF52777">
    <property type="entry name" value="CoA-dependent acyltransferases"/>
    <property type="match status" value="1"/>
</dbReference>
<dbReference type="Pfam" id="PF00364">
    <property type="entry name" value="Biotin_lipoyl"/>
    <property type="match status" value="1"/>
</dbReference>
<comment type="cofactor">
    <cofactor evidence="1">
        <name>(R)-lipoate</name>
        <dbReference type="ChEBI" id="CHEBI:83088"/>
    </cofactor>
</comment>
<keyword evidence="8 13" id="KW-0012">Acyltransferase</keyword>
<dbReference type="InterPro" id="IPR023213">
    <property type="entry name" value="CAT-like_dom_sf"/>
</dbReference>
<dbReference type="InterPro" id="IPR006255">
    <property type="entry name" value="SucB"/>
</dbReference>
<dbReference type="EMBL" id="CP075587">
    <property type="protein sequence ID" value="QYF48729.1"/>
    <property type="molecule type" value="Genomic_DNA"/>
</dbReference>
<evidence type="ECO:0000256" key="3">
    <source>
        <dbReference type="ARBA" id="ARBA00005145"/>
    </source>
</evidence>
<keyword evidence="5" id="KW-0816">Tricarboxylic acid cycle</keyword>
<evidence type="ECO:0000256" key="10">
    <source>
        <dbReference type="NCBIfam" id="TIGR01347"/>
    </source>
</evidence>
<dbReference type="InterPro" id="IPR000089">
    <property type="entry name" value="Biotin_lipoyl"/>
</dbReference>
<dbReference type="PROSITE" id="PS50968">
    <property type="entry name" value="BIOTINYL_LIPOYL"/>
    <property type="match status" value="1"/>
</dbReference>
<dbReference type="InterPro" id="IPR050537">
    <property type="entry name" value="2-oxoacid_dehydrogenase"/>
</dbReference>
<dbReference type="PANTHER" id="PTHR43416">
    <property type="entry name" value="DIHYDROLIPOYLLYSINE-RESIDUE SUCCINYLTRANSFERASE COMPONENT OF 2-OXOGLUTARATE DEHYDROGENASE COMPLEX, MITOCHONDRIAL-RELATED"/>
    <property type="match status" value="1"/>
</dbReference>